<proteinExistence type="predicted"/>
<evidence type="ECO:0000313" key="2">
    <source>
        <dbReference type="Proteomes" id="UP001642540"/>
    </source>
</evidence>
<dbReference type="Proteomes" id="UP001642540">
    <property type="component" value="Unassembled WGS sequence"/>
</dbReference>
<evidence type="ECO:0008006" key="3">
    <source>
        <dbReference type="Google" id="ProtNLM"/>
    </source>
</evidence>
<name>A0ABP1Q6R5_9HEXA</name>
<sequence>MQNSPERIVSDLEIIESPNGVPVDFNYNETIREPGFLTSAPGCPKSIDRYPWVYFGNPPRCHLAGYSGPCGDDRYLFIEQSYPFGVCVCQCFKFFLQSNQSDSIQTSPSGRYKFCGYNTGYDSQEKICYDLNERGPCALGQWLVRNSSNSLICITECPIVAGIRLYYNHNTDQCEKPVYGGGGAGASPSYIARNRCQAGEHYSSILKDCVPKNPTNTFVLG</sequence>
<dbReference type="EMBL" id="CAXLJM020000024">
    <property type="protein sequence ID" value="CAL8091340.1"/>
    <property type="molecule type" value="Genomic_DNA"/>
</dbReference>
<reference evidence="1 2" key="1">
    <citation type="submission" date="2024-08" db="EMBL/GenBank/DDBJ databases">
        <authorList>
            <person name="Cucini C."/>
            <person name="Frati F."/>
        </authorList>
    </citation>
    <scope>NUCLEOTIDE SEQUENCE [LARGE SCALE GENOMIC DNA]</scope>
</reference>
<accession>A0ABP1Q6R5</accession>
<evidence type="ECO:0000313" key="1">
    <source>
        <dbReference type="EMBL" id="CAL8091340.1"/>
    </source>
</evidence>
<comment type="caution">
    <text evidence="1">The sequence shown here is derived from an EMBL/GenBank/DDBJ whole genome shotgun (WGS) entry which is preliminary data.</text>
</comment>
<organism evidence="1 2">
    <name type="scientific">Orchesella dallaii</name>
    <dbReference type="NCBI Taxonomy" id="48710"/>
    <lineage>
        <taxon>Eukaryota</taxon>
        <taxon>Metazoa</taxon>
        <taxon>Ecdysozoa</taxon>
        <taxon>Arthropoda</taxon>
        <taxon>Hexapoda</taxon>
        <taxon>Collembola</taxon>
        <taxon>Entomobryomorpha</taxon>
        <taxon>Entomobryoidea</taxon>
        <taxon>Orchesellidae</taxon>
        <taxon>Orchesellinae</taxon>
        <taxon>Orchesella</taxon>
    </lineage>
</organism>
<gene>
    <name evidence="1" type="ORF">ODALV1_LOCUS7910</name>
</gene>
<keyword evidence="2" id="KW-1185">Reference proteome</keyword>
<protein>
    <recommendedName>
        <fullName evidence="3">DUF4789 domain-containing protein</fullName>
    </recommendedName>
</protein>